<evidence type="ECO:0000256" key="1">
    <source>
        <dbReference type="SAM" id="MobiDB-lite"/>
    </source>
</evidence>
<dbReference type="AlphaFoldDB" id="A0A5B8A591"/>
<dbReference type="RefSeq" id="WP_139516546.1">
    <property type="nucleotide sequence ID" value="NZ_CP040896.1"/>
</dbReference>
<feature type="region of interest" description="Disordered" evidence="1">
    <location>
        <begin position="87"/>
        <end position="178"/>
    </location>
</feature>
<gene>
    <name evidence="2" type="ORF">FHG12_15265</name>
</gene>
<evidence type="ECO:0008006" key="4">
    <source>
        <dbReference type="Google" id="ProtNLM"/>
    </source>
</evidence>
<keyword evidence="3" id="KW-1185">Reference proteome</keyword>
<dbReference type="EMBL" id="CP040896">
    <property type="protein sequence ID" value="QDA61372.1"/>
    <property type="molecule type" value="Genomic_DNA"/>
</dbReference>
<dbReference type="KEGG" id="hyj:FHG12_15265"/>
<proteinExistence type="predicted"/>
<evidence type="ECO:0000313" key="3">
    <source>
        <dbReference type="Proteomes" id="UP000305398"/>
    </source>
</evidence>
<organism evidence="2 3">
    <name type="scientific">Hymenobacter jejuensis</name>
    <dbReference type="NCBI Taxonomy" id="2502781"/>
    <lineage>
        <taxon>Bacteria</taxon>
        <taxon>Pseudomonadati</taxon>
        <taxon>Bacteroidota</taxon>
        <taxon>Cytophagia</taxon>
        <taxon>Cytophagales</taxon>
        <taxon>Hymenobacteraceae</taxon>
        <taxon>Hymenobacter</taxon>
    </lineage>
</organism>
<feature type="compositionally biased region" description="Low complexity" evidence="1">
    <location>
        <begin position="90"/>
        <end position="178"/>
    </location>
</feature>
<reference evidence="2 3" key="1">
    <citation type="submission" date="2019-06" db="EMBL/GenBank/DDBJ databases">
        <authorList>
            <person name="Srinivasan S."/>
        </authorList>
    </citation>
    <scope>NUCLEOTIDE SEQUENCE [LARGE SCALE GENOMIC DNA]</scope>
    <source>
        <strain evidence="2 3">17J68-5</strain>
    </source>
</reference>
<accession>A0A5B8A591</accession>
<dbReference type="OrthoDB" id="1494148at2"/>
<protein>
    <recommendedName>
        <fullName evidence="4">Polyhydroxyalkanoate synthesis regulator phasin</fullName>
    </recommendedName>
</protein>
<sequence length="178" mass="17831">MEDLFKKFINAGVGFVSLTTDRVQTTIDALVKESKLSEQEGKKIMDDLKKNTDTKRKELEKQINGIASRVMKSMGVATNADVEELKRTVKGSGSKSASSSASSASKSGASKSGGSKSATATAAGAASKAAGATKKAATKTSAAASTAQKSAAGKAGAAKTNSKQSTSAADNGSADSAS</sequence>
<evidence type="ECO:0000313" key="2">
    <source>
        <dbReference type="EMBL" id="QDA61372.1"/>
    </source>
</evidence>
<name>A0A5B8A591_9BACT</name>
<dbReference type="Proteomes" id="UP000305398">
    <property type="component" value="Chromosome"/>
</dbReference>